<dbReference type="Proteomes" id="UP001524569">
    <property type="component" value="Unassembled WGS sequence"/>
</dbReference>
<protein>
    <submittedName>
        <fullName evidence="1">Uncharacterized protein</fullName>
    </submittedName>
</protein>
<reference evidence="1 2" key="1">
    <citation type="submission" date="2022-07" db="EMBL/GenBank/DDBJ databases">
        <title>Methylomonas rivi sp. nov., Methylomonas rosea sp. nov., Methylomonas aureus sp. nov. and Methylomonas subterranea sp. nov., four novel methanotrophs isolated from a freshwater creek and the deep terrestrial subsurface.</title>
        <authorList>
            <person name="Abin C."/>
            <person name="Sankaranarayanan K."/>
            <person name="Garner C."/>
            <person name="Sindelar R."/>
            <person name="Kotary K."/>
            <person name="Garner R."/>
            <person name="Barclay S."/>
            <person name="Lawson P."/>
            <person name="Krumholz L."/>
        </authorList>
    </citation>
    <scope>NUCLEOTIDE SEQUENCE [LARGE SCALE GENOMIC DNA]</scope>
    <source>
        <strain evidence="1 2">SURF-1</strain>
    </source>
</reference>
<dbReference type="EMBL" id="JANIBM010000040">
    <property type="protein sequence ID" value="MCQ8183209.1"/>
    <property type="molecule type" value="Genomic_DNA"/>
</dbReference>
<dbReference type="RefSeq" id="WP_256612433.1">
    <property type="nucleotide sequence ID" value="NZ_JANIBM010000040.1"/>
</dbReference>
<accession>A0ABT1ULT8</accession>
<keyword evidence="2" id="KW-1185">Reference proteome</keyword>
<evidence type="ECO:0000313" key="2">
    <source>
        <dbReference type="Proteomes" id="UP001524569"/>
    </source>
</evidence>
<gene>
    <name evidence="1" type="ORF">NP603_18995</name>
</gene>
<sequence length="98" mass="11097">MNDIHNTSLSMINDWLNSMSDEEFLSLHKSLESNIGPTIDEFCPFDTNGFKKRSKISGTSFLTAEFAETIEKTYLSSKSNEQFFASNDECYSAQQMAC</sequence>
<name>A0ABT1ULT8_9GAMM</name>
<organism evidence="1 2">
    <name type="scientific">Methylomonas aurea</name>
    <dbReference type="NCBI Taxonomy" id="2952224"/>
    <lineage>
        <taxon>Bacteria</taxon>
        <taxon>Pseudomonadati</taxon>
        <taxon>Pseudomonadota</taxon>
        <taxon>Gammaproteobacteria</taxon>
        <taxon>Methylococcales</taxon>
        <taxon>Methylococcaceae</taxon>
        <taxon>Methylomonas</taxon>
    </lineage>
</organism>
<evidence type="ECO:0000313" key="1">
    <source>
        <dbReference type="EMBL" id="MCQ8183209.1"/>
    </source>
</evidence>
<comment type="caution">
    <text evidence="1">The sequence shown here is derived from an EMBL/GenBank/DDBJ whole genome shotgun (WGS) entry which is preliminary data.</text>
</comment>
<proteinExistence type="predicted"/>